<dbReference type="Proteomes" id="UP000054653">
    <property type="component" value="Unassembled WGS sequence"/>
</dbReference>
<evidence type="ECO:0000313" key="3">
    <source>
        <dbReference type="Proteomes" id="UP000054653"/>
    </source>
</evidence>
<gene>
    <name evidence="2" type="ORF">T03_16026</name>
</gene>
<name>A0A0V1C826_TRIBR</name>
<reference evidence="2 3" key="1">
    <citation type="submission" date="2015-01" db="EMBL/GenBank/DDBJ databases">
        <title>Evolution of Trichinella species and genotypes.</title>
        <authorList>
            <person name="Korhonen P.K."/>
            <person name="Edoardo P."/>
            <person name="Giuseppe L.R."/>
            <person name="Gasser R.B."/>
        </authorList>
    </citation>
    <scope>NUCLEOTIDE SEQUENCE [LARGE SCALE GENOMIC DNA]</scope>
    <source>
        <strain evidence="2">ISS120</strain>
    </source>
</reference>
<accession>A0A0V1C826</accession>
<keyword evidence="1" id="KW-0732">Signal</keyword>
<feature type="chain" id="PRO_5006875694" description="Secreted protein" evidence="1">
    <location>
        <begin position="25"/>
        <end position="104"/>
    </location>
</feature>
<sequence>MISRICLCQTLFAFLITSHMLVKAKTVIGSVEIRELSGCEPVERLSVVQLRQTLNRGNKSSPTHQFKDTAGENRGWLLVTDLHDPTSRCVISRRSACCSVIAGH</sequence>
<protein>
    <recommendedName>
        <fullName evidence="4">Secreted protein</fullName>
    </recommendedName>
</protein>
<feature type="signal peptide" evidence="1">
    <location>
        <begin position="1"/>
        <end position="24"/>
    </location>
</feature>
<organism evidence="2 3">
    <name type="scientific">Trichinella britovi</name>
    <name type="common">Parasitic roundworm</name>
    <dbReference type="NCBI Taxonomy" id="45882"/>
    <lineage>
        <taxon>Eukaryota</taxon>
        <taxon>Metazoa</taxon>
        <taxon>Ecdysozoa</taxon>
        <taxon>Nematoda</taxon>
        <taxon>Enoplea</taxon>
        <taxon>Dorylaimia</taxon>
        <taxon>Trichinellida</taxon>
        <taxon>Trichinellidae</taxon>
        <taxon>Trichinella</taxon>
    </lineage>
</organism>
<dbReference type="EMBL" id="JYDI01000380">
    <property type="protein sequence ID" value="KRY45298.1"/>
    <property type="molecule type" value="Genomic_DNA"/>
</dbReference>
<evidence type="ECO:0008006" key="4">
    <source>
        <dbReference type="Google" id="ProtNLM"/>
    </source>
</evidence>
<keyword evidence="3" id="KW-1185">Reference proteome</keyword>
<dbReference type="AlphaFoldDB" id="A0A0V1C826"/>
<proteinExistence type="predicted"/>
<evidence type="ECO:0000256" key="1">
    <source>
        <dbReference type="SAM" id="SignalP"/>
    </source>
</evidence>
<evidence type="ECO:0000313" key="2">
    <source>
        <dbReference type="EMBL" id="KRY45298.1"/>
    </source>
</evidence>
<dbReference type="OrthoDB" id="10405201at2759"/>
<comment type="caution">
    <text evidence="2">The sequence shown here is derived from an EMBL/GenBank/DDBJ whole genome shotgun (WGS) entry which is preliminary data.</text>
</comment>